<keyword evidence="3" id="KW-1185">Reference proteome</keyword>
<dbReference type="Pfam" id="PF12697">
    <property type="entry name" value="Abhydrolase_6"/>
    <property type="match status" value="1"/>
</dbReference>
<feature type="domain" description="AB hydrolase-1" evidence="1">
    <location>
        <begin position="45"/>
        <end position="317"/>
    </location>
</feature>
<dbReference type="PANTHER" id="PTHR43329">
    <property type="entry name" value="EPOXIDE HYDROLASE"/>
    <property type="match status" value="1"/>
</dbReference>
<dbReference type="SUPFAM" id="SSF53474">
    <property type="entry name" value="alpha/beta-Hydrolases"/>
    <property type="match status" value="1"/>
</dbReference>
<dbReference type="Proteomes" id="UP000800096">
    <property type="component" value="Unassembled WGS sequence"/>
</dbReference>
<protein>
    <submittedName>
        <fullName evidence="2">Alpha/Beta hydrolase protein</fullName>
    </submittedName>
</protein>
<dbReference type="InterPro" id="IPR029058">
    <property type="entry name" value="AB_hydrolase_fold"/>
</dbReference>
<dbReference type="Gene3D" id="3.40.50.1820">
    <property type="entry name" value="alpha/beta hydrolase"/>
    <property type="match status" value="1"/>
</dbReference>
<dbReference type="AlphaFoldDB" id="A0A6A5QM51"/>
<name>A0A6A5QM51_AMPQU</name>
<keyword evidence="2" id="KW-0378">Hydrolase</keyword>
<dbReference type="EMBL" id="ML979135">
    <property type="protein sequence ID" value="KAF1915978.1"/>
    <property type="molecule type" value="Genomic_DNA"/>
</dbReference>
<sequence length="332" mass="36343">MAATRALSVQNDKFSNLGFRSVTDSDQIVSYSRGLDSFSDKNPIMVLVHGYPSSAYMWRLLIPLLGKDAPIFVPDLPGYGGSKALASMDKLSVGNAILSALKRQLPSSNNKHVPIILIGHDRGARVSHRLSVSGFPGFSILGVCLIDIVPTSTQWHDAASAADAAKAITGYFHWPFLANVHLATRMITAYGGATWCEEMIRAWAGKNTDGLKLLESEHSMAVYGGFFDKEEVIRASCEDYKHGATTDLVAQEEDQKEGRKISQPLLLVYAQDYIGSRYDFSTVWRDWVDEGVEITHHGLGDGVGHFGAEEAPQECAKVINEWVQGLGENARL</sequence>
<reference evidence="2" key="1">
    <citation type="journal article" date="2020" name="Stud. Mycol.">
        <title>101 Dothideomycetes genomes: a test case for predicting lifestyles and emergence of pathogens.</title>
        <authorList>
            <person name="Haridas S."/>
            <person name="Albert R."/>
            <person name="Binder M."/>
            <person name="Bloem J."/>
            <person name="Labutti K."/>
            <person name="Salamov A."/>
            <person name="Andreopoulos B."/>
            <person name="Baker S."/>
            <person name="Barry K."/>
            <person name="Bills G."/>
            <person name="Bluhm B."/>
            <person name="Cannon C."/>
            <person name="Castanera R."/>
            <person name="Culley D."/>
            <person name="Daum C."/>
            <person name="Ezra D."/>
            <person name="Gonzalez J."/>
            <person name="Henrissat B."/>
            <person name="Kuo A."/>
            <person name="Liang C."/>
            <person name="Lipzen A."/>
            <person name="Lutzoni F."/>
            <person name="Magnuson J."/>
            <person name="Mondo S."/>
            <person name="Nolan M."/>
            <person name="Ohm R."/>
            <person name="Pangilinan J."/>
            <person name="Park H.-J."/>
            <person name="Ramirez L."/>
            <person name="Alfaro M."/>
            <person name="Sun H."/>
            <person name="Tritt A."/>
            <person name="Yoshinaga Y."/>
            <person name="Zwiers L.-H."/>
            <person name="Turgeon B."/>
            <person name="Goodwin S."/>
            <person name="Spatafora J."/>
            <person name="Crous P."/>
            <person name="Grigoriev I."/>
        </authorList>
    </citation>
    <scope>NUCLEOTIDE SEQUENCE</scope>
    <source>
        <strain evidence="2">HMLAC05119</strain>
    </source>
</reference>
<evidence type="ECO:0000313" key="3">
    <source>
        <dbReference type="Proteomes" id="UP000800096"/>
    </source>
</evidence>
<organism evidence="2 3">
    <name type="scientific">Ampelomyces quisqualis</name>
    <name type="common">Powdery mildew agent</name>
    <dbReference type="NCBI Taxonomy" id="50730"/>
    <lineage>
        <taxon>Eukaryota</taxon>
        <taxon>Fungi</taxon>
        <taxon>Dikarya</taxon>
        <taxon>Ascomycota</taxon>
        <taxon>Pezizomycotina</taxon>
        <taxon>Dothideomycetes</taxon>
        <taxon>Pleosporomycetidae</taxon>
        <taxon>Pleosporales</taxon>
        <taxon>Pleosporineae</taxon>
        <taxon>Phaeosphaeriaceae</taxon>
        <taxon>Ampelomyces</taxon>
    </lineage>
</organism>
<dbReference type="InterPro" id="IPR000073">
    <property type="entry name" value="AB_hydrolase_1"/>
</dbReference>
<evidence type="ECO:0000313" key="2">
    <source>
        <dbReference type="EMBL" id="KAF1915978.1"/>
    </source>
</evidence>
<dbReference type="OrthoDB" id="408373at2759"/>
<evidence type="ECO:0000259" key="1">
    <source>
        <dbReference type="Pfam" id="PF12697"/>
    </source>
</evidence>
<dbReference type="GO" id="GO:0016787">
    <property type="term" value="F:hydrolase activity"/>
    <property type="evidence" value="ECO:0007669"/>
    <property type="project" value="UniProtKB-KW"/>
</dbReference>
<gene>
    <name evidence="2" type="ORF">BDU57DRAFT_450580</name>
</gene>
<proteinExistence type="predicted"/>
<accession>A0A6A5QM51</accession>